<dbReference type="InterPro" id="IPR050889">
    <property type="entry name" value="Dendritic_Spine_Reg/Scaffold"/>
</dbReference>
<dbReference type="Pfam" id="PF12796">
    <property type="entry name" value="Ank_2"/>
    <property type="match status" value="2"/>
</dbReference>
<accession>A0A485KK43</accession>
<dbReference type="Gene3D" id="1.25.40.20">
    <property type="entry name" value="Ankyrin repeat-containing domain"/>
    <property type="match status" value="3"/>
</dbReference>
<dbReference type="PANTHER" id="PTHR24166">
    <property type="entry name" value="ROLLING PEBBLES, ISOFORM B"/>
    <property type="match status" value="1"/>
</dbReference>
<keyword evidence="2 3" id="KW-0040">ANK repeat</keyword>
<evidence type="ECO:0000256" key="3">
    <source>
        <dbReference type="PROSITE-ProRule" id="PRU00023"/>
    </source>
</evidence>
<dbReference type="PROSITE" id="PS50297">
    <property type="entry name" value="ANK_REP_REGION"/>
    <property type="match status" value="4"/>
</dbReference>
<dbReference type="Gene3D" id="2.80.10.50">
    <property type="match status" value="1"/>
</dbReference>
<dbReference type="PRINTS" id="PR01415">
    <property type="entry name" value="ANKYRIN"/>
</dbReference>
<dbReference type="PROSITE" id="PS50088">
    <property type="entry name" value="ANK_REPEAT"/>
    <property type="match status" value="5"/>
</dbReference>
<feature type="repeat" description="ANK" evidence="3">
    <location>
        <begin position="219"/>
        <end position="251"/>
    </location>
</feature>
<feature type="repeat" description="ANK" evidence="3">
    <location>
        <begin position="355"/>
        <end position="387"/>
    </location>
</feature>
<feature type="repeat" description="ANK" evidence="3">
    <location>
        <begin position="322"/>
        <end position="354"/>
    </location>
</feature>
<evidence type="ECO:0000256" key="1">
    <source>
        <dbReference type="ARBA" id="ARBA00022737"/>
    </source>
</evidence>
<gene>
    <name evidence="5" type="primary">Aste57867_8376</name>
    <name evidence="4" type="ORF">As57867_008344</name>
    <name evidence="5" type="ORF">ASTE57867_8376</name>
</gene>
<dbReference type="SMART" id="SM00248">
    <property type="entry name" value="ANK"/>
    <property type="match status" value="9"/>
</dbReference>
<feature type="repeat" description="ANK" evidence="3">
    <location>
        <begin position="186"/>
        <end position="218"/>
    </location>
</feature>
<evidence type="ECO:0000256" key="2">
    <source>
        <dbReference type="ARBA" id="ARBA00023043"/>
    </source>
</evidence>
<dbReference type="EMBL" id="CAADRA010005123">
    <property type="protein sequence ID" value="VFT85262.1"/>
    <property type="molecule type" value="Genomic_DNA"/>
</dbReference>
<dbReference type="Proteomes" id="UP000332933">
    <property type="component" value="Unassembled WGS sequence"/>
</dbReference>
<reference evidence="5 6" key="1">
    <citation type="submission" date="2019-03" db="EMBL/GenBank/DDBJ databases">
        <authorList>
            <person name="Gaulin E."/>
            <person name="Dumas B."/>
        </authorList>
    </citation>
    <scope>NUCLEOTIDE SEQUENCE [LARGE SCALE GENOMIC DNA]</scope>
    <source>
        <strain evidence="5">CBS 568.67</strain>
    </source>
</reference>
<dbReference type="Pfam" id="PF00023">
    <property type="entry name" value="Ank"/>
    <property type="match status" value="1"/>
</dbReference>
<keyword evidence="6" id="KW-1185">Reference proteome</keyword>
<dbReference type="InterPro" id="IPR036770">
    <property type="entry name" value="Ankyrin_rpt-contain_sf"/>
</dbReference>
<dbReference type="SUPFAM" id="SSF48403">
    <property type="entry name" value="Ankyrin repeat"/>
    <property type="match status" value="1"/>
</dbReference>
<dbReference type="InterPro" id="IPR002110">
    <property type="entry name" value="Ankyrin_rpt"/>
</dbReference>
<organism evidence="5 6">
    <name type="scientific">Aphanomyces stellatus</name>
    <dbReference type="NCBI Taxonomy" id="120398"/>
    <lineage>
        <taxon>Eukaryota</taxon>
        <taxon>Sar</taxon>
        <taxon>Stramenopiles</taxon>
        <taxon>Oomycota</taxon>
        <taxon>Saprolegniomycetes</taxon>
        <taxon>Saprolegniales</taxon>
        <taxon>Verrucalvaceae</taxon>
        <taxon>Aphanomyces</taxon>
    </lineage>
</organism>
<protein>
    <submittedName>
        <fullName evidence="5">Aste57867_8376 protein</fullName>
    </submittedName>
</protein>
<dbReference type="AlphaFoldDB" id="A0A485KK43"/>
<dbReference type="OrthoDB" id="188632at2759"/>
<keyword evidence="1" id="KW-0677">Repeat</keyword>
<feature type="repeat" description="ANK" evidence="3">
    <location>
        <begin position="153"/>
        <end position="185"/>
    </location>
</feature>
<reference evidence="4" key="2">
    <citation type="submission" date="2019-06" db="EMBL/GenBank/DDBJ databases">
        <title>Genomics analysis of Aphanomyces spp. identifies a new class of oomycete effector associated with host adaptation.</title>
        <authorList>
            <person name="Gaulin E."/>
        </authorList>
    </citation>
    <scope>NUCLEOTIDE SEQUENCE</scope>
    <source>
        <strain evidence="4">CBS 578.67</strain>
    </source>
</reference>
<sequence>MDHLDEASTINESDIDQVRDVLSSLDTSSEAVQRVLVRSFVQSGCKDPAILRLYLDANLDINATDDDGDTVLMLAARGVDQKLNTENESPVEVPLSPHCLENVANLIKLKVNVNVANNAGETALFQAVDYGGSVAITQLLLKANCNVHISDEDGTTPLHIAAGRGQLEIVRLLIKAKSDVRSKTKEGTTALHLACGNGHADVVNELLYHKPDLNCLNEERHTPLILAAINGSHVIVQELLKNGADVTIKDKTEMTALHQAVYHGASLPVIQTLVEAKSDIESKCSDAYSSDPIINDAVAQSNVTVVEYLLKQGVKIDVSNNEGFTPLIVATQFKRLDVMELLLKHGATLEAADKNGCTALMESILKKNAQGTELLLKYGADLQSRNKNGFSAISLAMYQDIGLGKRLYSSYRKSTNPIKRSSPTSHMKQTSTVSQYLHIGDFVYLSLIDGMVLGCDGFVRTLLRENKLDSEWEDNVFCIHPKLSYDHVDLSVVDHPYFQITDSFSEQGRELKRNSLKLSQSLKARELVRDSTVVQLFHVKSQQYLRMNAMSPSDQANVQI</sequence>
<dbReference type="EMBL" id="VJMH01005102">
    <property type="protein sequence ID" value="KAF0701079.1"/>
    <property type="molecule type" value="Genomic_DNA"/>
</dbReference>
<proteinExistence type="predicted"/>
<name>A0A485KK43_9STRA</name>
<evidence type="ECO:0000313" key="5">
    <source>
        <dbReference type="EMBL" id="VFT85262.1"/>
    </source>
</evidence>
<dbReference type="PANTHER" id="PTHR24166:SF48">
    <property type="entry name" value="PROTEIN VAPYRIN"/>
    <property type="match status" value="1"/>
</dbReference>
<evidence type="ECO:0000313" key="6">
    <source>
        <dbReference type="Proteomes" id="UP000332933"/>
    </source>
</evidence>
<evidence type="ECO:0000313" key="4">
    <source>
        <dbReference type="EMBL" id="KAF0701079.1"/>
    </source>
</evidence>